<dbReference type="InterPro" id="IPR051128">
    <property type="entry name" value="EgtD_Methyltrsf_superfamily"/>
</dbReference>
<dbReference type="Proteomes" id="UP000608154">
    <property type="component" value="Unassembled WGS sequence"/>
</dbReference>
<keyword evidence="1" id="KW-0489">Methyltransferase</keyword>
<protein>
    <submittedName>
        <fullName evidence="4">Dimethylhistidine N-methyltransferase</fullName>
    </submittedName>
</protein>
<dbReference type="Pfam" id="PF10017">
    <property type="entry name" value="Methyltransf_33"/>
    <property type="match status" value="1"/>
</dbReference>
<reference evidence="4" key="1">
    <citation type="journal article" date="2014" name="Int. J. Syst. Evol. Microbiol.">
        <title>Complete genome sequence of Corynebacterium casei LMG S-19264T (=DSM 44701T), isolated from a smear-ripened cheese.</title>
        <authorList>
            <consortium name="US DOE Joint Genome Institute (JGI-PGF)"/>
            <person name="Walter F."/>
            <person name="Albersmeier A."/>
            <person name="Kalinowski J."/>
            <person name="Ruckert C."/>
        </authorList>
    </citation>
    <scope>NUCLEOTIDE SEQUENCE</scope>
    <source>
        <strain evidence="4">CGMCC 1.15095</strain>
    </source>
</reference>
<evidence type="ECO:0000256" key="2">
    <source>
        <dbReference type="ARBA" id="ARBA00022679"/>
    </source>
</evidence>
<accession>A0A916TUM3</accession>
<gene>
    <name evidence="4" type="ORF">GCM10011494_18380</name>
</gene>
<dbReference type="GO" id="GO:0032259">
    <property type="term" value="P:methylation"/>
    <property type="evidence" value="ECO:0007669"/>
    <property type="project" value="UniProtKB-KW"/>
</dbReference>
<dbReference type="PIRSF" id="PIRSF018005">
    <property type="entry name" value="UCP018005"/>
    <property type="match status" value="1"/>
</dbReference>
<dbReference type="PANTHER" id="PTHR43397">
    <property type="entry name" value="ERGOTHIONEINE BIOSYNTHESIS PROTEIN 1"/>
    <property type="match status" value="1"/>
</dbReference>
<dbReference type="PANTHER" id="PTHR43397:SF1">
    <property type="entry name" value="ERGOTHIONEINE BIOSYNTHESIS PROTEIN 1"/>
    <property type="match status" value="1"/>
</dbReference>
<dbReference type="InterPro" id="IPR029063">
    <property type="entry name" value="SAM-dependent_MTases_sf"/>
</dbReference>
<keyword evidence="2" id="KW-0808">Transferase</keyword>
<dbReference type="InterPro" id="IPR035094">
    <property type="entry name" value="EgtD"/>
</dbReference>
<feature type="domain" description="Histidine-specific methyltransferase SAM-dependent" evidence="3">
    <location>
        <begin position="17"/>
        <end position="309"/>
    </location>
</feature>
<dbReference type="Gene3D" id="3.40.50.150">
    <property type="entry name" value="Vaccinia Virus protein VP39"/>
    <property type="match status" value="1"/>
</dbReference>
<name>A0A916TUM3_9SPHN</name>
<dbReference type="GO" id="GO:0008168">
    <property type="term" value="F:methyltransferase activity"/>
    <property type="evidence" value="ECO:0007669"/>
    <property type="project" value="UniProtKB-KW"/>
</dbReference>
<dbReference type="SUPFAM" id="SSF53335">
    <property type="entry name" value="S-adenosyl-L-methionine-dependent methyltransferases"/>
    <property type="match status" value="1"/>
</dbReference>
<dbReference type="InterPro" id="IPR017804">
    <property type="entry name" value="MeTrfase_EgtD-like"/>
</dbReference>
<sequence>MAQATVDVLGDFGRASVAGLSQPRKTVAARYFYDDRGSRLFDEITRLPEYYLTRTETALLDEHAAAIARLTGHGRPVVEFGAGSAAKTPMLLRATHAPVYVPIDISGEFLHESMAALGRTVPGLRIIPLTGDFTKPLRLPPVDGPVTGFFPGSTIGNFDHRSALDLLRLLRNMLGEGAHLVIGIDTRKDPRLLEAAYDDGAGVTAAFNLNLLERMNRELGGTIPVDAFEHRAVWHDGLGRIEMHLVATRSMSFRVAGRSFSMAEGETIHTENSYKYTLEEARLLARASGWEPLACWSDADHRFGIHVWAAMPDEMQP</sequence>
<evidence type="ECO:0000313" key="4">
    <source>
        <dbReference type="EMBL" id="GGC00139.1"/>
    </source>
</evidence>
<dbReference type="InterPro" id="IPR019257">
    <property type="entry name" value="MeTrfase_dom"/>
</dbReference>
<evidence type="ECO:0000256" key="1">
    <source>
        <dbReference type="ARBA" id="ARBA00022603"/>
    </source>
</evidence>
<organism evidence="4 5">
    <name type="scientific">Novosphingobium endophyticum</name>
    <dbReference type="NCBI Taxonomy" id="1955250"/>
    <lineage>
        <taxon>Bacteria</taxon>
        <taxon>Pseudomonadati</taxon>
        <taxon>Pseudomonadota</taxon>
        <taxon>Alphaproteobacteria</taxon>
        <taxon>Sphingomonadales</taxon>
        <taxon>Sphingomonadaceae</taxon>
        <taxon>Novosphingobium</taxon>
    </lineage>
</organism>
<dbReference type="NCBIfam" id="TIGR03438">
    <property type="entry name" value="egtD_ergothio"/>
    <property type="match status" value="1"/>
</dbReference>
<comment type="caution">
    <text evidence="4">The sequence shown here is derived from an EMBL/GenBank/DDBJ whole genome shotgun (WGS) entry which is preliminary data.</text>
</comment>
<dbReference type="EMBL" id="BMHK01000010">
    <property type="protein sequence ID" value="GGC00139.1"/>
    <property type="molecule type" value="Genomic_DNA"/>
</dbReference>
<dbReference type="RefSeq" id="WP_188770738.1">
    <property type="nucleotide sequence ID" value="NZ_BMHK01000010.1"/>
</dbReference>
<evidence type="ECO:0000259" key="3">
    <source>
        <dbReference type="Pfam" id="PF10017"/>
    </source>
</evidence>
<dbReference type="AlphaFoldDB" id="A0A916TUM3"/>
<keyword evidence="5" id="KW-1185">Reference proteome</keyword>
<proteinExistence type="predicted"/>
<reference evidence="4" key="2">
    <citation type="submission" date="2020-09" db="EMBL/GenBank/DDBJ databases">
        <authorList>
            <person name="Sun Q."/>
            <person name="Zhou Y."/>
        </authorList>
    </citation>
    <scope>NUCLEOTIDE SEQUENCE</scope>
    <source>
        <strain evidence="4">CGMCC 1.15095</strain>
    </source>
</reference>
<evidence type="ECO:0000313" key="5">
    <source>
        <dbReference type="Proteomes" id="UP000608154"/>
    </source>
</evidence>